<dbReference type="RefSeq" id="WP_005495966.1">
    <property type="nucleotide sequence ID" value="NZ_CP023248.2"/>
</dbReference>
<dbReference type="EMBL" id="LHQV01000016">
    <property type="protein sequence ID" value="OQJ98029.1"/>
    <property type="molecule type" value="Genomic_DNA"/>
</dbReference>
<dbReference type="EMBL" id="CP023248">
    <property type="protein sequence ID" value="ASZ52728.1"/>
    <property type="molecule type" value="Genomic_DNA"/>
</dbReference>
<accession>A0A249W7N3</accession>
<dbReference type="GO" id="GO:0016874">
    <property type="term" value="F:ligase activity"/>
    <property type="evidence" value="ECO:0007669"/>
    <property type="project" value="UniProtKB-KW"/>
</dbReference>
<dbReference type="Proteomes" id="UP000191946">
    <property type="component" value="Unassembled WGS sequence"/>
</dbReference>
<keyword evidence="2" id="KW-0436">Ligase</keyword>
<reference evidence="1" key="2">
    <citation type="submission" date="2017-09" db="EMBL/GenBank/DDBJ databases">
        <authorList>
            <person name="Ehlers B."/>
            <person name="Leendertz F.H."/>
        </authorList>
    </citation>
    <scope>NUCLEOTIDE SEQUENCE</scope>
    <source>
        <strain evidence="1">MAVP-26</strain>
    </source>
</reference>
<evidence type="ECO:0000313" key="3">
    <source>
        <dbReference type="Proteomes" id="UP000191946"/>
    </source>
</evidence>
<reference evidence="2 3" key="1">
    <citation type="submission" date="2015-08" db="EMBL/GenBank/DDBJ databases">
        <title>Draft Genome Sequences of Vibrio parahaemolyticus Strains.</title>
        <authorList>
            <person name="Gonzalez-Escalona N."/>
            <person name="DePaola A."/>
        </authorList>
    </citation>
    <scope>NUCLEOTIDE SEQUENCE [LARGE SCALE GENOMIC DNA]</scope>
    <source>
        <strain evidence="2 3">CFSAN001621</strain>
    </source>
</reference>
<evidence type="ECO:0000313" key="2">
    <source>
        <dbReference type="EMBL" id="OQJ98029.1"/>
    </source>
</evidence>
<name>A0A249W7N3_VIBPH</name>
<organism evidence="1">
    <name type="scientific">Vibrio parahaemolyticus</name>
    <dbReference type="NCBI Taxonomy" id="670"/>
    <lineage>
        <taxon>Bacteria</taxon>
        <taxon>Pseudomonadati</taxon>
        <taxon>Pseudomonadota</taxon>
        <taxon>Gammaproteobacteria</taxon>
        <taxon>Vibrionales</taxon>
        <taxon>Vibrionaceae</taxon>
        <taxon>Vibrio</taxon>
    </lineage>
</organism>
<evidence type="ECO:0000313" key="1">
    <source>
        <dbReference type="EMBL" id="ASZ52728.1"/>
    </source>
</evidence>
<sequence length="62" mass="6644">MVKLVLLITVVLQIGIAISSEGLTRSLAELTAFLIAIALVFALKSDKPESTSDQRDKSTTII</sequence>
<gene>
    <name evidence="2" type="ORF">AKG60_16215</name>
    <name evidence="1" type="ORF">YA91_20230</name>
</gene>
<dbReference type="AlphaFoldDB" id="A0A249W7N3"/>
<proteinExistence type="predicted"/>
<protein>
    <submittedName>
        <fullName evidence="2">O-succinylbenzoic acid--CoA ligase</fullName>
    </submittedName>
</protein>
<keyword evidence="3" id="KW-1185">Reference proteome</keyword>